<dbReference type="EMBL" id="NHSJ01000011">
    <property type="protein sequence ID" value="PPQ33861.1"/>
    <property type="molecule type" value="Genomic_DNA"/>
</dbReference>
<sequence length="312" mass="33439">MNEQRGIGSLMKAQVQSLILRGGLATVAAISTSSFAGAADLSDSTKAAITAPAPASPFSWDAGVLLTNYYVERGVFISKKGAVFEPYGDLYYKLYQGGGVINSVTAGIGYWASLTTAGVPASANYTGFQRDFTEIDLIPSFAIQFADRFTLTAKYNHYASPSHGYGPGNWVNATLAYDDTGLTVANFSVQPYLNVLYELPGQSHSGLQPNAWYFEPGVSPNYTFFTGSKYPINFAIPIAFGLGSKFYAGQSYGYFAGGPQISIPLSFIPDQYGKWNASLAYKYWNLGTTTAAIAPGGNRNQSQVLFTISVKG</sequence>
<proteinExistence type="predicted"/>
<keyword evidence="2" id="KW-1185">Reference proteome</keyword>
<comment type="caution">
    <text evidence="1">The sequence shown here is derived from an EMBL/GenBank/DDBJ whole genome shotgun (WGS) entry which is preliminary data.</text>
</comment>
<dbReference type="Proteomes" id="UP000239089">
    <property type="component" value="Unassembled WGS sequence"/>
</dbReference>
<accession>A0A2S6NGY3</accession>
<gene>
    <name evidence="1" type="ORF">CCR94_00610</name>
</gene>
<dbReference type="AlphaFoldDB" id="A0A2S6NGY3"/>
<evidence type="ECO:0000313" key="1">
    <source>
        <dbReference type="EMBL" id="PPQ33861.1"/>
    </source>
</evidence>
<name>A0A2S6NGY3_9HYPH</name>
<dbReference type="RefSeq" id="WP_104505959.1">
    <property type="nucleotide sequence ID" value="NZ_JACIGC010000024.1"/>
</dbReference>
<evidence type="ECO:0000313" key="2">
    <source>
        <dbReference type="Proteomes" id="UP000239089"/>
    </source>
</evidence>
<dbReference type="OrthoDB" id="183220at2"/>
<reference evidence="1 2" key="1">
    <citation type="journal article" date="2018" name="Arch. Microbiol.">
        <title>New insights into the metabolic potential of the phototrophic purple bacterium Rhodopila globiformis DSM 161(T) from its draft genome sequence and evidence for a vanadium-dependent nitrogenase.</title>
        <authorList>
            <person name="Imhoff J.F."/>
            <person name="Rahn T."/>
            <person name="Kunzel S."/>
            <person name="Neulinger S.C."/>
        </authorList>
    </citation>
    <scope>NUCLEOTIDE SEQUENCE [LARGE SCALE GENOMIC DNA]</scope>
    <source>
        <strain evidence="1 2">DSM 16996</strain>
    </source>
</reference>
<protein>
    <submittedName>
        <fullName evidence="1">Uncharacterized protein</fullName>
    </submittedName>
</protein>
<organism evidence="1 2">
    <name type="scientific">Rhodoblastus sphagnicola</name>
    <dbReference type="NCBI Taxonomy" id="333368"/>
    <lineage>
        <taxon>Bacteria</taxon>
        <taxon>Pseudomonadati</taxon>
        <taxon>Pseudomonadota</taxon>
        <taxon>Alphaproteobacteria</taxon>
        <taxon>Hyphomicrobiales</taxon>
        <taxon>Rhodoblastaceae</taxon>
        <taxon>Rhodoblastus</taxon>
    </lineage>
</organism>